<feature type="transmembrane region" description="Helical" evidence="1">
    <location>
        <begin position="166"/>
        <end position="194"/>
    </location>
</feature>
<keyword evidence="1" id="KW-1133">Transmembrane helix</keyword>
<keyword evidence="1" id="KW-0812">Transmembrane</keyword>
<organism evidence="2 3">
    <name type="scientific">Nocardioides marmoribigeumensis</name>
    <dbReference type="NCBI Taxonomy" id="433649"/>
    <lineage>
        <taxon>Bacteria</taxon>
        <taxon>Bacillati</taxon>
        <taxon>Actinomycetota</taxon>
        <taxon>Actinomycetes</taxon>
        <taxon>Propionibacteriales</taxon>
        <taxon>Nocardioidaceae</taxon>
        <taxon>Nocardioides</taxon>
    </lineage>
</organism>
<dbReference type="EMBL" id="JAVDYG010000001">
    <property type="protein sequence ID" value="MDR7363496.1"/>
    <property type="molecule type" value="Genomic_DNA"/>
</dbReference>
<gene>
    <name evidence="2" type="ORF">J2S63_003049</name>
</gene>
<accession>A0ABU2BYL6</accession>
<proteinExistence type="predicted"/>
<reference evidence="2 3" key="1">
    <citation type="submission" date="2023-07" db="EMBL/GenBank/DDBJ databases">
        <title>Sequencing the genomes of 1000 actinobacteria strains.</title>
        <authorList>
            <person name="Klenk H.-P."/>
        </authorList>
    </citation>
    <scope>NUCLEOTIDE SEQUENCE [LARGE SCALE GENOMIC DNA]</scope>
    <source>
        <strain evidence="2 3">DSM 19426</strain>
    </source>
</reference>
<keyword evidence="3" id="KW-1185">Reference proteome</keyword>
<dbReference type="RefSeq" id="WP_310303962.1">
    <property type="nucleotide sequence ID" value="NZ_BAAAPS010000003.1"/>
</dbReference>
<evidence type="ECO:0000313" key="2">
    <source>
        <dbReference type="EMBL" id="MDR7363496.1"/>
    </source>
</evidence>
<dbReference type="Proteomes" id="UP001183648">
    <property type="component" value="Unassembled WGS sequence"/>
</dbReference>
<evidence type="ECO:0000256" key="1">
    <source>
        <dbReference type="SAM" id="Phobius"/>
    </source>
</evidence>
<comment type="caution">
    <text evidence="2">The sequence shown here is derived from an EMBL/GenBank/DDBJ whole genome shotgun (WGS) entry which is preliminary data.</text>
</comment>
<evidence type="ECO:0000313" key="3">
    <source>
        <dbReference type="Proteomes" id="UP001183648"/>
    </source>
</evidence>
<feature type="transmembrane region" description="Helical" evidence="1">
    <location>
        <begin position="19"/>
        <end position="44"/>
    </location>
</feature>
<keyword evidence="1" id="KW-0472">Membrane</keyword>
<sequence length="202" mass="20927">MAYDAPPARAGRRTRPPSWWWFAAPVVLGVLAVVVGAGAFVSLLHTVDTRYGEVRPDGEPHAISVPTAHRVVVMVPTLGNTGDWTCRVTDSQGRAVTTSDPSGTFTLGGGEASGWQSLLTFDPADVDGVGDTSKVRVYVACRTSGVDIDGNSGTVLVAKAPQSGTLVALVALMVLGPILLGGAALVWLVVLVVLQVVRRSGA</sequence>
<name>A0ABU2BYL6_9ACTN</name>
<protein>
    <submittedName>
        <fullName evidence="2">Uncharacterized protein</fullName>
    </submittedName>
</protein>